<evidence type="ECO:0000313" key="3">
    <source>
        <dbReference type="Proteomes" id="UP000694397"/>
    </source>
</evidence>
<sequence length="144" mass="16507">VFNRTQGDKLQLHCNVTYKVMECRLQSAFWCKYSSDNCAELTDINRYVTQVSELNKSTGNILTRLIHFEFKNLTLDDAGEYKCNANCDSGETGMGHFIRLFIRGKQLHSTFVHLASYECRDEALKQKSPVTCCSVIILLHTLLF</sequence>
<dbReference type="Pfam" id="PF07686">
    <property type="entry name" value="V-set"/>
    <property type="match status" value="1"/>
</dbReference>
<dbReference type="InterPro" id="IPR013783">
    <property type="entry name" value="Ig-like_fold"/>
</dbReference>
<dbReference type="OrthoDB" id="8897337at2759"/>
<proteinExistence type="predicted"/>
<protein>
    <recommendedName>
        <fullName evidence="1">Immunoglobulin V-set domain-containing protein</fullName>
    </recommendedName>
</protein>
<dbReference type="Proteomes" id="UP000694397">
    <property type="component" value="Chromosome 14"/>
</dbReference>
<dbReference type="Gene3D" id="2.60.40.10">
    <property type="entry name" value="Immunoglobulins"/>
    <property type="match status" value="1"/>
</dbReference>
<evidence type="ECO:0000259" key="1">
    <source>
        <dbReference type="Pfam" id="PF07686"/>
    </source>
</evidence>
<dbReference type="AlphaFoldDB" id="A0A8C9RST2"/>
<dbReference type="InterPro" id="IPR013106">
    <property type="entry name" value="Ig_V-set"/>
</dbReference>
<dbReference type="InterPro" id="IPR036179">
    <property type="entry name" value="Ig-like_dom_sf"/>
</dbReference>
<organism evidence="2 3">
    <name type="scientific">Scleropages formosus</name>
    <name type="common">Asian bonytongue</name>
    <name type="synonym">Osteoglossum formosum</name>
    <dbReference type="NCBI Taxonomy" id="113540"/>
    <lineage>
        <taxon>Eukaryota</taxon>
        <taxon>Metazoa</taxon>
        <taxon>Chordata</taxon>
        <taxon>Craniata</taxon>
        <taxon>Vertebrata</taxon>
        <taxon>Euteleostomi</taxon>
        <taxon>Actinopterygii</taxon>
        <taxon>Neopterygii</taxon>
        <taxon>Teleostei</taxon>
        <taxon>Osteoglossocephala</taxon>
        <taxon>Osteoglossomorpha</taxon>
        <taxon>Osteoglossiformes</taxon>
        <taxon>Osteoglossidae</taxon>
        <taxon>Scleropages</taxon>
    </lineage>
</organism>
<keyword evidence="3" id="KW-1185">Reference proteome</keyword>
<name>A0A8C9RST2_SCLFO</name>
<dbReference type="GeneTree" id="ENSGT00940000174429"/>
<accession>A0A8C9RST2</accession>
<reference evidence="2" key="3">
    <citation type="submission" date="2025-09" db="UniProtKB">
        <authorList>
            <consortium name="Ensembl"/>
        </authorList>
    </citation>
    <scope>IDENTIFICATION</scope>
</reference>
<reference evidence="2 3" key="1">
    <citation type="submission" date="2019-04" db="EMBL/GenBank/DDBJ databases">
        <authorList>
            <consortium name="Wellcome Sanger Institute Data Sharing"/>
        </authorList>
    </citation>
    <scope>NUCLEOTIDE SEQUENCE [LARGE SCALE GENOMIC DNA]</scope>
</reference>
<dbReference type="SUPFAM" id="SSF48726">
    <property type="entry name" value="Immunoglobulin"/>
    <property type="match status" value="1"/>
</dbReference>
<reference evidence="2" key="2">
    <citation type="submission" date="2025-08" db="UniProtKB">
        <authorList>
            <consortium name="Ensembl"/>
        </authorList>
    </citation>
    <scope>IDENTIFICATION</scope>
</reference>
<feature type="domain" description="Immunoglobulin V-set" evidence="1">
    <location>
        <begin position="6"/>
        <end position="101"/>
    </location>
</feature>
<dbReference type="Ensembl" id="ENSSFOT00015018036.2">
    <property type="protein sequence ID" value="ENSSFOP00015017833.2"/>
    <property type="gene ID" value="ENSSFOG00015011466.2"/>
</dbReference>
<evidence type="ECO:0000313" key="2">
    <source>
        <dbReference type="Ensembl" id="ENSSFOP00015017833.2"/>
    </source>
</evidence>